<evidence type="ECO:0000313" key="1">
    <source>
        <dbReference type="EMBL" id="EUC54460.1"/>
    </source>
</evidence>
<dbReference type="AlphaFoldDB" id="X8IXI1"/>
<reference evidence="2" key="1">
    <citation type="journal article" date="2014" name="Genome Announc.">
        <title>Draft genome sequence of the plant-pathogenic soil fungus Rhizoctonia solani anastomosis group 3 strain Rhs1AP.</title>
        <authorList>
            <person name="Cubeta M.A."/>
            <person name="Thomas E."/>
            <person name="Dean R.A."/>
            <person name="Jabaji S."/>
            <person name="Neate S.M."/>
            <person name="Tavantzis S."/>
            <person name="Toda T."/>
            <person name="Vilgalys R."/>
            <person name="Bharathan N."/>
            <person name="Fedorova-Abrams N."/>
            <person name="Pakala S.B."/>
            <person name="Pakala S.M."/>
            <person name="Zafar N."/>
            <person name="Joardar V."/>
            <person name="Losada L."/>
            <person name="Nierman W.C."/>
        </authorList>
    </citation>
    <scope>NUCLEOTIDE SEQUENCE [LARGE SCALE GENOMIC DNA]</scope>
    <source>
        <strain evidence="2">AG-3</strain>
    </source>
</reference>
<gene>
    <name evidence="1" type="ORF">RSOL_050330</name>
</gene>
<name>X8IXI1_9AGAM</name>
<accession>X8IXI1</accession>
<sequence>MADIVKVSAQDRDIVVDQANKEAGPPWVFNDWHGRAQDIIADQASTEAGPPWVFNDWHGRAQDIIADQASTEVHALLPFDWTCVPDDIAQLPKVDDTRLVAVCA</sequence>
<organism evidence="1 2">
    <name type="scientific">Rhizoctonia solani AG-3 Rhs1AP</name>
    <dbReference type="NCBI Taxonomy" id="1086054"/>
    <lineage>
        <taxon>Eukaryota</taxon>
        <taxon>Fungi</taxon>
        <taxon>Dikarya</taxon>
        <taxon>Basidiomycota</taxon>
        <taxon>Agaricomycotina</taxon>
        <taxon>Agaricomycetes</taxon>
        <taxon>Cantharellales</taxon>
        <taxon>Ceratobasidiaceae</taxon>
        <taxon>Rhizoctonia</taxon>
    </lineage>
</organism>
<protein>
    <submittedName>
        <fullName evidence="1">Uncharacterized protein</fullName>
    </submittedName>
</protein>
<dbReference type="Proteomes" id="UP000030108">
    <property type="component" value="Unassembled WGS sequence"/>
</dbReference>
<comment type="caution">
    <text evidence="1">The sequence shown here is derived from an EMBL/GenBank/DDBJ whole genome shotgun (WGS) entry which is preliminary data.</text>
</comment>
<feature type="non-terminal residue" evidence="1">
    <location>
        <position position="104"/>
    </location>
</feature>
<dbReference type="EMBL" id="JATN01000322">
    <property type="protein sequence ID" value="EUC54460.1"/>
    <property type="molecule type" value="Genomic_DNA"/>
</dbReference>
<proteinExistence type="predicted"/>
<evidence type="ECO:0000313" key="2">
    <source>
        <dbReference type="Proteomes" id="UP000030108"/>
    </source>
</evidence>